<dbReference type="Proteomes" id="UP000572817">
    <property type="component" value="Unassembled WGS sequence"/>
</dbReference>
<dbReference type="CDD" id="cd02440">
    <property type="entry name" value="AdoMet_MTases"/>
    <property type="match status" value="1"/>
</dbReference>
<comment type="caution">
    <text evidence="1">The sequence shown here is derived from an EMBL/GenBank/DDBJ whole genome shotgun (WGS) entry which is preliminary data.</text>
</comment>
<dbReference type="GO" id="GO:0008168">
    <property type="term" value="F:methyltransferase activity"/>
    <property type="evidence" value="ECO:0007669"/>
    <property type="project" value="UniProtKB-KW"/>
</dbReference>
<dbReference type="PANTHER" id="PTHR43591:SF24">
    <property type="entry name" value="2-METHOXY-6-POLYPRENYL-1,4-BENZOQUINOL METHYLASE, MITOCHONDRIAL"/>
    <property type="match status" value="1"/>
</dbReference>
<keyword evidence="1" id="KW-0808">Transferase</keyword>
<keyword evidence="2" id="KW-1185">Reference proteome</keyword>
<dbReference type="InterPro" id="IPR029063">
    <property type="entry name" value="SAM-dependent_MTases_sf"/>
</dbReference>
<protein>
    <submittedName>
        <fullName evidence="1">Methyltransferase type 11</fullName>
    </submittedName>
</protein>
<accession>A0A8H4J9U7</accession>
<dbReference type="AlphaFoldDB" id="A0A8H4J9U7"/>
<keyword evidence="1" id="KW-0489">Methyltransferase</keyword>
<dbReference type="OrthoDB" id="2013972at2759"/>
<reference evidence="1" key="1">
    <citation type="submission" date="2020-04" db="EMBL/GenBank/DDBJ databases">
        <title>Genome Assembly and Annotation of Botryosphaeria dothidea sdau 11-99, a Latent Pathogen of Apple Fruit Ring Rot in China.</title>
        <authorList>
            <person name="Yu C."/>
            <person name="Diao Y."/>
            <person name="Lu Q."/>
            <person name="Zhao J."/>
            <person name="Cui S."/>
            <person name="Peng C."/>
            <person name="He B."/>
            <person name="Liu H."/>
        </authorList>
    </citation>
    <scope>NUCLEOTIDE SEQUENCE [LARGE SCALE GENOMIC DNA]</scope>
    <source>
        <strain evidence="1">Sdau11-99</strain>
    </source>
</reference>
<dbReference type="SUPFAM" id="SSF53335">
    <property type="entry name" value="S-adenosyl-L-methionine-dependent methyltransferases"/>
    <property type="match status" value="1"/>
</dbReference>
<evidence type="ECO:0000313" key="1">
    <source>
        <dbReference type="EMBL" id="KAF4314539.1"/>
    </source>
</evidence>
<name>A0A8H4J9U7_9PEZI</name>
<dbReference type="EMBL" id="WWBZ02000001">
    <property type="protein sequence ID" value="KAF4314539.1"/>
    <property type="molecule type" value="Genomic_DNA"/>
</dbReference>
<evidence type="ECO:0000313" key="2">
    <source>
        <dbReference type="Proteomes" id="UP000572817"/>
    </source>
</evidence>
<organism evidence="1 2">
    <name type="scientific">Botryosphaeria dothidea</name>
    <dbReference type="NCBI Taxonomy" id="55169"/>
    <lineage>
        <taxon>Eukaryota</taxon>
        <taxon>Fungi</taxon>
        <taxon>Dikarya</taxon>
        <taxon>Ascomycota</taxon>
        <taxon>Pezizomycotina</taxon>
        <taxon>Dothideomycetes</taxon>
        <taxon>Dothideomycetes incertae sedis</taxon>
        <taxon>Botryosphaeriales</taxon>
        <taxon>Botryosphaeriaceae</taxon>
        <taxon>Botryosphaeria</taxon>
    </lineage>
</organism>
<proteinExistence type="predicted"/>
<dbReference type="Gene3D" id="3.40.50.150">
    <property type="entry name" value="Vaccinia Virus protein VP39"/>
    <property type="match status" value="1"/>
</dbReference>
<gene>
    <name evidence="1" type="ORF">GTA08_BOTSDO01157</name>
</gene>
<sequence>MAAPVQQASIEVDETLQGNDSAYGDDLQSYTTSIASSVEAYPWIHGRRFHAYKEGSYQFPNDDREQDRLDMVHALHTVVKDDKLFFAPITNPKRILDIGTGTGLWAVQVGDEHPDAQVLGNDLSPIQPRWVPPNVIFEVDDVEAEWPDGRAPFDLVHARYMAGSIKDWPGLLRNCYDSLKPGGWVECSDWDLLPYATDGSVPEDDAVLRLHQLLVEATDKLGRTVRPGPRLEGGSRMPGAINQVQFMEGIEAFTIGLFTRTLGWSAEEVQVFLERVRKDAVKKERHRQLNFHIVYAQRSEP</sequence>
<dbReference type="Pfam" id="PF13489">
    <property type="entry name" value="Methyltransf_23"/>
    <property type="match status" value="1"/>
</dbReference>
<dbReference type="GO" id="GO:0032259">
    <property type="term" value="P:methylation"/>
    <property type="evidence" value="ECO:0007669"/>
    <property type="project" value="UniProtKB-KW"/>
</dbReference>
<dbReference type="PANTHER" id="PTHR43591">
    <property type="entry name" value="METHYLTRANSFERASE"/>
    <property type="match status" value="1"/>
</dbReference>